<dbReference type="PROSITE" id="PS50850">
    <property type="entry name" value="MFS"/>
    <property type="match status" value="1"/>
</dbReference>
<feature type="region of interest" description="Disordered" evidence="13">
    <location>
        <begin position="395"/>
        <end position="429"/>
    </location>
</feature>
<evidence type="ECO:0000256" key="5">
    <source>
        <dbReference type="ARBA" id="ARBA00022490"/>
    </source>
</evidence>
<keyword evidence="7 14" id="KW-1133">Transmembrane helix</keyword>
<dbReference type="SUPFAM" id="SSF100950">
    <property type="entry name" value="NagB/RpiA/CoA transferase-like"/>
    <property type="match status" value="1"/>
</dbReference>
<feature type="transmembrane region" description="Helical" evidence="14">
    <location>
        <begin position="768"/>
        <end position="788"/>
    </location>
</feature>
<evidence type="ECO:0000256" key="12">
    <source>
        <dbReference type="RuleBase" id="RU003814"/>
    </source>
</evidence>
<feature type="transmembrane region" description="Helical" evidence="14">
    <location>
        <begin position="893"/>
        <end position="910"/>
    </location>
</feature>
<feature type="transmembrane region" description="Helical" evidence="14">
    <location>
        <begin position="632"/>
        <end position="651"/>
    </location>
</feature>
<dbReference type="EMBL" id="LN483157">
    <property type="protein sequence ID" value="CED83690.1"/>
    <property type="molecule type" value="Genomic_DNA"/>
</dbReference>
<accession>A0A0F7ST10</accession>
<feature type="transmembrane region" description="Helical" evidence="14">
    <location>
        <begin position="541"/>
        <end position="563"/>
    </location>
</feature>
<dbReference type="GO" id="GO:0005829">
    <property type="term" value="C:cytosol"/>
    <property type="evidence" value="ECO:0007669"/>
    <property type="project" value="UniProtKB-SubCell"/>
</dbReference>
<dbReference type="FunFam" id="1.20.1250.20:FF:000013">
    <property type="entry name" value="MFS general substrate transporter"/>
    <property type="match status" value="1"/>
</dbReference>
<dbReference type="PANTHER" id="PTHR43791">
    <property type="entry name" value="PERMEASE-RELATED"/>
    <property type="match status" value="1"/>
</dbReference>
<evidence type="ECO:0000256" key="2">
    <source>
        <dbReference type="ARBA" id="ARBA00004514"/>
    </source>
</evidence>
<feature type="transmembrane region" description="Helical" evidence="14">
    <location>
        <begin position="795"/>
        <end position="815"/>
    </location>
</feature>
<evidence type="ECO:0000256" key="14">
    <source>
        <dbReference type="SAM" id="Phobius"/>
    </source>
</evidence>
<feature type="transmembrane region" description="Helical" evidence="14">
    <location>
        <begin position="856"/>
        <end position="878"/>
    </location>
</feature>
<dbReference type="InterPro" id="IPR042528">
    <property type="entry name" value="elF-2B_alpha_N"/>
</dbReference>
<evidence type="ECO:0000256" key="9">
    <source>
        <dbReference type="ARBA" id="ARBA00044208"/>
    </source>
</evidence>
<comment type="subcellular location">
    <subcellularLocation>
        <location evidence="2">Cytoplasm</location>
        <location evidence="2">Cytosol</location>
    </subcellularLocation>
    <subcellularLocation>
        <location evidence="1">Membrane</location>
        <topology evidence="1">Multi-pass membrane protein</topology>
    </subcellularLocation>
</comment>
<dbReference type="GO" id="GO:0016020">
    <property type="term" value="C:membrane"/>
    <property type="evidence" value="ECO:0007669"/>
    <property type="project" value="UniProtKB-SubCell"/>
</dbReference>
<dbReference type="SUPFAM" id="SSF103473">
    <property type="entry name" value="MFS general substrate transporter"/>
    <property type="match status" value="1"/>
</dbReference>
<protein>
    <recommendedName>
        <fullName evidence="9">Translation initiation factor eIF2B subunit alpha</fullName>
    </recommendedName>
    <alternativeName>
        <fullName evidence="10">eIF2B GDP-GTP exchange factor subunit alpha</fullName>
    </alternativeName>
</protein>
<feature type="transmembrane region" description="Helical" evidence="14">
    <location>
        <begin position="570"/>
        <end position="593"/>
    </location>
</feature>
<feature type="region of interest" description="Disordered" evidence="13">
    <location>
        <begin position="290"/>
        <end position="312"/>
    </location>
</feature>
<dbReference type="InterPro" id="IPR020846">
    <property type="entry name" value="MFS_dom"/>
</dbReference>
<comment type="similarity">
    <text evidence="3 12">Belongs to the eIF-2B alpha/beta/delta subunits family.</text>
</comment>
<feature type="transmembrane region" description="Helical" evidence="14">
    <location>
        <begin position="599"/>
        <end position="620"/>
    </location>
</feature>
<evidence type="ECO:0000256" key="1">
    <source>
        <dbReference type="ARBA" id="ARBA00004141"/>
    </source>
</evidence>
<keyword evidence="8 14" id="KW-0472">Membrane</keyword>
<feature type="compositionally biased region" description="Low complexity" evidence="13">
    <location>
        <begin position="395"/>
        <end position="418"/>
    </location>
</feature>
<dbReference type="InterPro" id="IPR037171">
    <property type="entry name" value="NagB/RpiA_transferase-like"/>
</dbReference>
<evidence type="ECO:0000256" key="8">
    <source>
        <dbReference type="ARBA" id="ARBA00023136"/>
    </source>
</evidence>
<evidence type="ECO:0000256" key="6">
    <source>
        <dbReference type="ARBA" id="ARBA00022692"/>
    </source>
</evidence>
<sequence length="947" mass="103539">MPNGSQSPAPRDVAQLYAQAIEEDITPPLAAISALTEMIDSQSASTTSHLLMTLHRNSTLILESPLATYGTQAGVRLFERWVRDSVGTAGRGATLDEMRAGIVEEGRKFAKNGASECIEKIAREVQGFLKDDCTILTHSFSRVVLLTLKKAMEQNKRVNVYVTEARPNCGGLKTHAALTALGIPCTVVLDSAVGYVMDRVDLVLVGSEVVVESGGLVAGVGTYQMALLSRALNKPFYCLAESYKFLRLFPLSQQDLPLLPFSSSGSGSSSKTSSTLPLCFKKSLGLTTPLLSPPSSNMGESAEETSSGLDKDERQIEQVLLEGMSQAMKDHQPKYDYTPREYIGLVMSDVGILTPESKRQQKGTGKEANRLRNLLTASSRTGKCACGRVRVPVPVSASAPETPDSAPSPPSASRSSVPEFFPKKKKSPVPRTHPFIRGYIPKELLAITTNMSKEAAQIRDDSFDDEKARTNHIEEAFTTAPVIELTEEEKAVERKLVRKLDRVIIPLTALLYLSGYLDRGNIGNAKLQGLFTLLDDDDTKYSIVLMSFFITYIIFSIPGTLLAKATSPALTIATGCLIWAVAASCMAGVQGFASMIVCRLFIGLGESMFGQAVAFHYSLWYTPNEIAKRLSIFIGCGVLAGAFGGLIAYGVSHIKSSIATFRILFLIEGVPSFVLGLFVLFFLPSRPETSRYLNEKERSVQFLRMDRLNLVEKKKGIDWVAIKYALTDWKTYVISITYSCMNFGLGSVSGFLPTIIKTMGYTNSEAQLYTVPPYAVALVFTLTVCYFSDRQKRRGLYVSLVFALASVGWLILLIVHKNQKVRYFATFLVVIGSYGAIPLIMSWVANNVRYSESARAVSLGMLNTVGQCLAIAASFLFVSKDGPKWTKGFSCNLAMSGLAVILSLFMTAYYHRENAKRDEAEGGPPAKAVTLDTTVLYDKTIGYRYVV</sequence>
<keyword evidence="6 14" id="KW-0812">Transmembrane</keyword>
<dbReference type="InterPro" id="IPR000649">
    <property type="entry name" value="IF-2B-related"/>
</dbReference>
<name>A0A0F7ST10_PHARH</name>
<feature type="transmembrane region" description="Helical" evidence="14">
    <location>
        <begin position="663"/>
        <end position="683"/>
    </location>
</feature>
<proteinExistence type="inferred from homology"/>
<dbReference type="InterPro" id="IPR036259">
    <property type="entry name" value="MFS_trans_sf"/>
</dbReference>
<evidence type="ECO:0000256" key="10">
    <source>
        <dbReference type="ARBA" id="ARBA00044236"/>
    </source>
</evidence>
<dbReference type="GO" id="GO:0022857">
    <property type="term" value="F:transmembrane transporter activity"/>
    <property type="evidence" value="ECO:0007669"/>
    <property type="project" value="InterPro"/>
</dbReference>
<feature type="transmembrane region" description="Helical" evidence="14">
    <location>
        <begin position="821"/>
        <end position="844"/>
    </location>
</feature>
<evidence type="ECO:0000256" key="7">
    <source>
        <dbReference type="ARBA" id="ARBA00022989"/>
    </source>
</evidence>
<feature type="domain" description="Major facilitator superfamily (MFS) profile" evidence="15">
    <location>
        <begin position="504"/>
        <end position="915"/>
    </location>
</feature>
<organism evidence="16">
    <name type="scientific">Phaffia rhodozyma</name>
    <name type="common">Yeast</name>
    <name type="synonym">Xanthophyllomyces dendrorhous</name>
    <dbReference type="NCBI Taxonomy" id="264483"/>
    <lineage>
        <taxon>Eukaryota</taxon>
        <taxon>Fungi</taxon>
        <taxon>Dikarya</taxon>
        <taxon>Basidiomycota</taxon>
        <taxon>Agaricomycotina</taxon>
        <taxon>Tremellomycetes</taxon>
        <taxon>Cystofilobasidiales</taxon>
        <taxon>Mrakiaceae</taxon>
        <taxon>Phaffia</taxon>
    </lineage>
</organism>
<comment type="subunit">
    <text evidence="11">Component of the translation initiation factor 2B (eIF2B) complex which is a heterodecamer of two sets of five different subunits: alpha, beta, gamma, delta and epsilon. Subunits alpha, beta and delta comprise a regulatory subcomplex and subunits epsilon and gamma comprise a catalytic subcomplex. Within the complex, the hexameric regulatory complex resides at the center, with the two heterodimeric catalytic subcomplexes bound on opposite sides.</text>
</comment>
<evidence type="ECO:0000259" key="15">
    <source>
        <dbReference type="PROSITE" id="PS50850"/>
    </source>
</evidence>
<evidence type="ECO:0000313" key="16">
    <source>
        <dbReference type="EMBL" id="CED83690.1"/>
    </source>
</evidence>
<keyword evidence="4" id="KW-0813">Transport</keyword>
<dbReference type="Pfam" id="PF01008">
    <property type="entry name" value="IF-2B"/>
    <property type="match status" value="1"/>
</dbReference>
<evidence type="ECO:0000256" key="13">
    <source>
        <dbReference type="SAM" id="MobiDB-lite"/>
    </source>
</evidence>
<dbReference type="Gene3D" id="1.20.1250.20">
    <property type="entry name" value="MFS general substrate transporter like domains"/>
    <property type="match status" value="2"/>
</dbReference>
<dbReference type="PANTHER" id="PTHR43791:SF36">
    <property type="entry name" value="TRANSPORTER, PUTATIVE (AFU_ORTHOLOGUE AFUA_6G08340)-RELATED"/>
    <property type="match status" value="1"/>
</dbReference>
<dbReference type="InterPro" id="IPR042529">
    <property type="entry name" value="IF_2B-like_C"/>
</dbReference>
<dbReference type="Gene3D" id="1.20.120.1070">
    <property type="entry name" value="Translation initiation factor eIF-2B, N-terminal domain"/>
    <property type="match status" value="1"/>
</dbReference>
<evidence type="ECO:0000256" key="11">
    <source>
        <dbReference type="ARBA" id="ARBA00046432"/>
    </source>
</evidence>
<keyword evidence="5" id="KW-0963">Cytoplasm</keyword>
<feature type="transmembrane region" description="Helical" evidence="14">
    <location>
        <begin position="732"/>
        <end position="756"/>
    </location>
</feature>
<dbReference type="AlphaFoldDB" id="A0A0F7ST10"/>
<dbReference type="Pfam" id="PF07690">
    <property type="entry name" value="MFS_1"/>
    <property type="match status" value="1"/>
</dbReference>
<dbReference type="Gene3D" id="3.40.50.10470">
    <property type="entry name" value="Translation initiation factor eif-2b, domain 2"/>
    <property type="match status" value="1"/>
</dbReference>
<evidence type="ECO:0000256" key="3">
    <source>
        <dbReference type="ARBA" id="ARBA00007251"/>
    </source>
</evidence>
<dbReference type="InterPro" id="IPR011701">
    <property type="entry name" value="MFS"/>
</dbReference>
<reference evidence="16" key="1">
    <citation type="submission" date="2014-08" db="EMBL/GenBank/DDBJ databases">
        <authorList>
            <person name="Sharma Rahul"/>
            <person name="Thines Marco"/>
        </authorList>
    </citation>
    <scope>NUCLEOTIDE SEQUENCE</scope>
</reference>
<evidence type="ECO:0000256" key="4">
    <source>
        <dbReference type="ARBA" id="ARBA00022448"/>
    </source>
</evidence>